<evidence type="ECO:0000313" key="3">
    <source>
        <dbReference type="Proteomes" id="UP000026961"/>
    </source>
</evidence>
<reference evidence="2" key="1">
    <citation type="submission" date="2015-04" db="UniProtKB">
        <authorList>
            <consortium name="EnsemblPlants"/>
        </authorList>
    </citation>
    <scope>IDENTIFICATION</scope>
</reference>
<keyword evidence="3" id="KW-1185">Reference proteome</keyword>
<evidence type="ECO:0000313" key="2">
    <source>
        <dbReference type="EnsemblPlants" id="OGLUM02G23910.1"/>
    </source>
</evidence>
<evidence type="ECO:0000256" key="1">
    <source>
        <dbReference type="SAM" id="MobiDB-lite"/>
    </source>
</evidence>
<protein>
    <submittedName>
        <fullName evidence="2">Uncharacterized protein</fullName>
    </submittedName>
</protein>
<accession>A0A0D9YUR8</accession>
<organism evidence="2">
    <name type="scientific">Oryza glumipatula</name>
    <dbReference type="NCBI Taxonomy" id="40148"/>
    <lineage>
        <taxon>Eukaryota</taxon>
        <taxon>Viridiplantae</taxon>
        <taxon>Streptophyta</taxon>
        <taxon>Embryophyta</taxon>
        <taxon>Tracheophyta</taxon>
        <taxon>Spermatophyta</taxon>
        <taxon>Magnoliopsida</taxon>
        <taxon>Liliopsida</taxon>
        <taxon>Poales</taxon>
        <taxon>Poaceae</taxon>
        <taxon>BOP clade</taxon>
        <taxon>Oryzoideae</taxon>
        <taxon>Oryzeae</taxon>
        <taxon>Oryzinae</taxon>
        <taxon>Oryza</taxon>
    </lineage>
</organism>
<dbReference type="AlphaFoldDB" id="A0A0D9YUR8"/>
<reference evidence="2" key="2">
    <citation type="submission" date="2018-05" db="EMBL/GenBank/DDBJ databases">
        <title>OgluRS3 (Oryza glumaepatula Reference Sequence Version 3).</title>
        <authorList>
            <person name="Zhang J."/>
            <person name="Kudrna D."/>
            <person name="Lee S."/>
            <person name="Talag J."/>
            <person name="Welchert J."/>
            <person name="Wing R.A."/>
        </authorList>
    </citation>
    <scope>NUCLEOTIDE SEQUENCE [LARGE SCALE GENOMIC DNA]</scope>
</reference>
<dbReference type="HOGENOM" id="CLU_2816569_0_0_1"/>
<dbReference type="EnsemblPlants" id="OGLUM02G23910.1">
    <property type="protein sequence ID" value="OGLUM02G23910.1"/>
    <property type="gene ID" value="OGLUM02G23910"/>
</dbReference>
<proteinExistence type="predicted"/>
<dbReference type="Gramene" id="OGLUM02G23910.1">
    <property type="protein sequence ID" value="OGLUM02G23910.1"/>
    <property type="gene ID" value="OGLUM02G23910"/>
</dbReference>
<feature type="region of interest" description="Disordered" evidence="1">
    <location>
        <begin position="16"/>
        <end position="38"/>
    </location>
</feature>
<sequence length="67" mass="7390">MGTVDGVNLWRLQESGTRDGWGTHNQELETPVDRDHASGAADSVARLLLLHHIDSHRQLVPLNSDPP</sequence>
<dbReference type="Proteomes" id="UP000026961">
    <property type="component" value="Chromosome 2"/>
</dbReference>
<name>A0A0D9YUR8_9ORYZ</name>